<dbReference type="Proteomes" id="UP001165083">
    <property type="component" value="Unassembled WGS sequence"/>
</dbReference>
<reference evidence="1" key="1">
    <citation type="submission" date="2023-04" db="EMBL/GenBank/DDBJ databases">
        <title>Phytophthora lilii NBRC 32176.</title>
        <authorList>
            <person name="Ichikawa N."/>
            <person name="Sato H."/>
            <person name="Tonouchi N."/>
        </authorList>
    </citation>
    <scope>NUCLEOTIDE SEQUENCE</scope>
    <source>
        <strain evidence="1">NBRC 32176</strain>
    </source>
</reference>
<dbReference type="AlphaFoldDB" id="A0A9W6TFM1"/>
<evidence type="ECO:0000313" key="1">
    <source>
        <dbReference type="EMBL" id="GMF13231.1"/>
    </source>
</evidence>
<name>A0A9W6TFM1_9STRA</name>
<sequence>MRSQVGQQTVTLLFNALMIEPSGGEKYLLISETISVTSWPLSPGTRFITIDTRALIAGFDWAAAVQRALDCMGDHRKEKNTQMDSWGVVGP</sequence>
<evidence type="ECO:0000313" key="2">
    <source>
        <dbReference type="Proteomes" id="UP001165083"/>
    </source>
</evidence>
<proteinExistence type="predicted"/>
<gene>
    <name evidence="1" type="ORF">Plil01_000372800</name>
</gene>
<protein>
    <submittedName>
        <fullName evidence="1">Unnamed protein product</fullName>
    </submittedName>
</protein>
<dbReference type="EMBL" id="BSXW01000148">
    <property type="protein sequence ID" value="GMF13231.1"/>
    <property type="molecule type" value="Genomic_DNA"/>
</dbReference>
<accession>A0A9W6TFM1</accession>
<comment type="caution">
    <text evidence="1">The sequence shown here is derived from an EMBL/GenBank/DDBJ whole genome shotgun (WGS) entry which is preliminary data.</text>
</comment>
<organism evidence="1 2">
    <name type="scientific">Phytophthora lilii</name>
    <dbReference type="NCBI Taxonomy" id="2077276"/>
    <lineage>
        <taxon>Eukaryota</taxon>
        <taxon>Sar</taxon>
        <taxon>Stramenopiles</taxon>
        <taxon>Oomycota</taxon>
        <taxon>Peronosporomycetes</taxon>
        <taxon>Peronosporales</taxon>
        <taxon>Peronosporaceae</taxon>
        <taxon>Phytophthora</taxon>
    </lineage>
</organism>
<keyword evidence="2" id="KW-1185">Reference proteome</keyword>